<evidence type="ECO:0000256" key="7">
    <source>
        <dbReference type="ARBA" id="ARBA00023136"/>
    </source>
</evidence>
<evidence type="ECO:0000313" key="9">
    <source>
        <dbReference type="EMBL" id="PJE78288.1"/>
    </source>
</evidence>
<protein>
    <submittedName>
        <fullName evidence="9">Lipoprotein-releasing system ATP-binding protein LolD</fullName>
        <ecNumber evidence="9">3.6.3.-</ecNumber>
    </submittedName>
</protein>
<keyword evidence="9" id="KW-0378">Hydrolase</keyword>
<dbReference type="GO" id="GO:0022857">
    <property type="term" value="F:transmembrane transporter activity"/>
    <property type="evidence" value="ECO:0007669"/>
    <property type="project" value="TreeGrafter"/>
</dbReference>
<evidence type="ECO:0000256" key="2">
    <source>
        <dbReference type="ARBA" id="ARBA00022448"/>
    </source>
</evidence>
<dbReference type="SMART" id="SM00382">
    <property type="entry name" value="AAA"/>
    <property type="match status" value="1"/>
</dbReference>
<keyword evidence="2" id="KW-0813">Transport</keyword>
<dbReference type="FunFam" id="3.40.50.300:FF:000230">
    <property type="entry name" value="Lipoprotein-releasing system ATP-binding protein LolD"/>
    <property type="match status" value="1"/>
</dbReference>
<dbReference type="CDD" id="cd03255">
    <property type="entry name" value="ABC_MJ0796_LolCDE_FtsE"/>
    <property type="match status" value="1"/>
</dbReference>
<dbReference type="Pfam" id="PF00005">
    <property type="entry name" value="ABC_tran"/>
    <property type="match status" value="1"/>
</dbReference>
<evidence type="ECO:0000256" key="6">
    <source>
        <dbReference type="ARBA" id="ARBA00022967"/>
    </source>
</evidence>
<sequence>MNNPVLECRSLSRCYEEGPEKLQILRHVNLSICEGETIAVIGASGSGKTTLLQLLAGLDQPTSGQVSVCGHNLAKLSEKDKTRLRNQHMGFVYQFHHLLSEFTATENVAMPLLLQNKLSIKAVTQKAHAILESVGLSSRYRHKPAELSGGERQRVAIARALVAEPALVLMDEPTGNLDPQTGLKIRSLMASLSHRLTTSFVIVTHDAHLAETMDCCYQLESGILMKV</sequence>
<dbReference type="EC" id="3.6.3.-" evidence="9"/>
<dbReference type="InterPro" id="IPR017911">
    <property type="entry name" value="MacB-like_ATP-bd"/>
</dbReference>
<dbReference type="AlphaFoldDB" id="A0A2H9T504"/>
<dbReference type="Gene3D" id="3.40.50.300">
    <property type="entry name" value="P-loop containing nucleotide triphosphate hydrolases"/>
    <property type="match status" value="1"/>
</dbReference>
<dbReference type="PANTHER" id="PTHR24220:SF689">
    <property type="entry name" value="LIPOPROTEIN-RELEASING SYSTEM ATP-BINDING PROTEIN LOLD"/>
    <property type="match status" value="1"/>
</dbReference>
<dbReference type="GO" id="GO:0005886">
    <property type="term" value="C:plasma membrane"/>
    <property type="evidence" value="ECO:0007669"/>
    <property type="project" value="TreeGrafter"/>
</dbReference>
<feature type="domain" description="ABC transporter" evidence="8">
    <location>
        <begin position="6"/>
        <end position="227"/>
    </location>
</feature>
<dbReference type="GO" id="GO:0044874">
    <property type="term" value="P:lipoprotein localization to outer membrane"/>
    <property type="evidence" value="ECO:0007669"/>
    <property type="project" value="TreeGrafter"/>
</dbReference>
<dbReference type="GO" id="GO:0089705">
    <property type="term" value="P:protein localization to outer membrane"/>
    <property type="evidence" value="ECO:0007669"/>
    <property type="project" value="TreeGrafter"/>
</dbReference>
<dbReference type="PROSITE" id="PS00211">
    <property type="entry name" value="ABC_TRANSPORTER_1"/>
    <property type="match status" value="1"/>
</dbReference>
<evidence type="ECO:0000256" key="5">
    <source>
        <dbReference type="ARBA" id="ARBA00022840"/>
    </source>
</evidence>
<dbReference type="InterPro" id="IPR017871">
    <property type="entry name" value="ABC_transporter-like_CS"/>
</dbReference>
<keyword evidence="9" id="KW-0449">Lipoprotein</keyword>
<comment type="similarity">
    <text evidence="1">Belongs to the ABC transporter superfamily.</text>
</comment>
<dbReference type="GO" id="GO:0016887">
    <property type="term" value="F:ATP hydrolysis activity"/>
    <property type="evidence" value="ECO:0007669"/>
    <property type="project" value="InterPro"/>
</dbReference>
<dbReference type="InterPro" id="IPR003593">
    <property type="entry name" value="AAA+_ATPase"/>
</dbReference>
<dbReference type="SUPFAM" id="SSF52540">
    <property type="entry name" value="P-loop containing nucleoside triphosphate hydrolases"/>
    <property type="match status" value="1"/>
</dbReference>
<name>A0A2H9T504_9ZZZZ</name>
<dbReference type="InterPro" id="IPR003439">
    <property type="entry name" value="ABC_transporter-like_ATP-bd"/>
</dbReference>
<keyword evidence="3" id="KW-1003">Cell membrane</keyword>
<keyword evidence="5 9" id="KW-0067">ATP-binding</keyword>
<evidence type="ECO:0000259" key="8">
    <source>
        <dbReference type="PROSITE" id="PS50893"/>
    </source>
</evidence>
<dbReference type="PANTHER" id="PTHR24220">
    <property type="entry name" value="IMPORT ATP-BINDING PROTEIN"/>
    <property type="match status" value="1"/>
</dbReference>
<dbReference type="InterPro" id="IPR015854">
    <property type="entry name" value="ABC_transpr_LolD-like"/>
</dbReference>
<evidence type="ECO:0000256" key="4">
    <source>
        <dbReference type="ARBA" id="ARBA00022741"/>
    </source>
</evidence>
<organism evidence="9">
    <name type="scientific">invertebrate metagenome</name>
    <dbReference type="NCBI Taxonomy" id="1711999"/>
    <lineage>
        <taxon>unclassified sequences</taxon>
        <taxon>metagenomes</taxon>
        <taxon>organismal metagenomes</taxon>
    </lineage>
</organism>
<dbReference type="PROSITE" id="PS50893">
    <property type="entry name" value="ABC_TRANSPORTER_2"/>
    <property type="match status" value="1"/>
</dbReference>
<keyword evidence="6" id="KW-1278">Translocase</keyword>
<keyword evidence="7" id="KW-0472">Membrane</keyword>
<evidence type="ECO:0000256" key="1">
    <source>
        <dbReference type="ARBA" id="ARBA00005417"/>
    </source>
</evidence>
<comment type="caution">
    <text evidence="9">The sequence shown here is derived from an EMBL/GenBank/DDBJ whole genome shotgun (WGS) entry which is preliminary data.</text>
</comment>
<gene>
    <name evidence="9" type="primary">lolD_2</name>
    <name evidence="9" type="ORF">CI610_02776</name>
</gene>
<dbReference type="GO" id="GO:0005524">
    <property type="term" value="F:ATP binding"/>
    <property type="evidence" value="ECO:0007669"/>
    <property type="project" value="UniProtKB-KW"/>
</dbReference>
<keyword evidence="4" id="KW-0547">Nucleotide-binding</keyword>
<dbReference type="EMBL" id="NSIT01000212">
    <property type="protein sequence ID" value="PJE78288.1"/>
    <property type="molecule type" value="Genomic_DNA"/>
</dbReference>
<dbReference type="InterPro" id="IPR027417">
    <property type="entry name" value="P-loop_NTPase"/>
</dbReference>
<accession>A0A2H9T504</accession>
<reference evidence="9" key="1">
    <citation type="journal article" date="2017" name="Appl. Environ. Microbiol.">
        <title>Molecular characterization of an Endozoicomonas-like organism causing infection in king scallop Pecten maximus L.</title>
        <authorList>
            <person name="Cano I."/>
            <person name="van Aerle R."/>
            <person name="Ross S."/>
            <person name="Verner-Jeffreys D.W."/>
            <person name="Paley R.K."/>
            <person name="Rimmer G."/>
            <person name="Ryder D."/>
            <person name="Hooper P."/>
            <person name="Stone D."/>
            <person name="Feist S.W."/>
        </authorList>
    </citation>
    <scope>NUCLEOTIDE SEQUENCE</scope>
</reference>
<evidence type="ECO:0000256" key="3">
    <source>
        <dbReference type="ARBA" id="ARBA00022475"/>
    </source>
</evidence>
<proteinExistence type="inferred from homology"/>